<proteinExistence type="predicted"/>
<sequence>MHLTTDTATPQAYLLRVTLRDIDPPVWRELWVDAGITLRQLHATLQAAMGWKNCHLHGFALPDKLPQLPRYWRVPALMRFEPEPLREESPPDERASDDARTRLRQVMRKAGDQLLYLYDFGDSWEHVLTLQQVAPASGPLPRLAGAALMCPPEDCGGVPGLVHWMDAWDDPGHPEHDDARALMRRLGRKNDPMELTPSRLATLRKRIALLRPPPQ</sequence>
<keyword evidence="3" id="KW-1185">Reference proteome</keyword>
<evidence type="ECO:0000259" key="1">
    <source>
        <dbReference type="Pfam" id="PF07929"/>
    </source>
</evidence>
<name>A0ABP7QLV7_9BURK</name>
<evidence type="ECO:0000313" key="2">
    <source>
        <dbReference type="EMBL" id="GAA3984737.1"/>
    </source>
</evidence>
<dbReference type="Proteomes" id="UP001501627">
    <property type="component" value="Unassembled WGS sequence"/>
</dbReference>
<accession>A0ABP7QLV7</accession>
<reference evidence="3" key="1">
    <citation type="journal article" date="2019" name="Int. J. Syst. Evol. Microbiol.">
        <title>The Global Catalogue of Microorganisms (GCM) 10K type strain sequencing project: providing services to taxonomists for standard genome sequencing and annotation.</title>
        <authorList>
            <consortium name="The Broad Institute Genomics Platform"/>
            <consortium name="The Broad Institute Genome Sequencing Center for Infectious Disease"/>
            <person name="Wu L."/>
            <person name="Ma J."/>
        </authorList>
    </citation>
    <scope>NUCLEOTIDE SEQUENCE [LARGE SCALE GENOMIC DNA]</scope>
    <source>
        <strain evidence="3">JCM 17561</strain>
    </source>
</reference>
<dbReference type="PANTHER" id="PTHR41878">
    <property type="entry name" value="LEXA REPRESSOR-RELATED"/>
    <property type="match status" value="1"/>
</dbReference>
<evidence type="ECO:0000313" key="3">
    <source>
        <dbReference type="Proteomes" id="UP001501627"/>
    </source>
</evidence>
<feature type="domain" description="Plasmid pRiA4b Orf3-like" evidence="1">
    <location>
        <begin position="11"/>
        <end position="183"/>
    </location>
</feature>
<dbReference type="InterPro" id="IPR024047">
    <property type="entry name" value="MM3350-like_sf"/>
</dbReference>
<dbReference type="SUPFAM" id="SSF159941">
    <property type="entry name" value="MM3350-like"/>
    <property type="match status" value="1"/>
</dbReference>
<protein>
    <submittedName>
        <fullName evidence="2">Plasmid pRiA4b ORF-3 family protein</fullName>
    </submittedName>
</protein>
<dbReference type="Pfam" id="PF07929">
    <property type="entry name" value="PRiA4_ORF3"/>
    <property type="match status" value="1"/>
</dbReference>
<dbReference type="RefSeq" id="WP_344868048.1">
    <property type="nucleotide sequence ID" value="NZ_BAABBP010000003.1"/>
</dbReference>
<dbReference type="PANTHER" id="PTHR41878:SF1">
    <property type="entry name" value="TNPR PROTEIN"/>
    <property type="match status" value="1"/>
</dbReference>
<comment type="caution">
    <text evidence="2">The sequence shown here is derived from an EMBL/GenBank/DDBJ whole genome shotgun (WGS) entry which is preliminary data.</text>
</comment>
<gene>
    <name evidence="2" type="ORF">GCM10022279_04930</name>
</gene>
<dbReference type="Gene3D" id="3.10.290.30">
    <property type="entry name" value="MM3350-like"/>
    <property type="match status" value="1"/>
</dbReference>
<organism evidence="2 3">
    <name type="scientific">Comamonas faecalis</name>
    <dbReference type="NCBI Taxonomy" id="1387849"/>
    <lineage>
        <taxon>Bacteria</taxon>
        <taxon>Pseudomonadati</taxon>
        <taxon>Pseudomonadota</taxon>
        <taxon>Betaproteobacteria</taxon>
        <taxon>Burkholderiales</taxon>
        <taxon>Comamonadaceae</taxon>
        <taxon>Comamonas</taxon>
    </lineage>
</organism>
<dbReference type="InterPro" id="IPR012912">
    <property type="entry name" value="Plasmid_pRiA4b_Orf3-like"/>
</dbReference>
<dbReference type="EMBL" id="BAABBP010000003">
    <property type="protein sequence ID" value="GAA3984737.1"/>
    <property type="molecule type" value="Genomic_DNA"/>
</dbReference>